<name>A0A6C0D358_9ZZZZ</name>
<evidence type="ECO:0000313" key="1">
    <source>
        <dbReference type="EMBL" id="QHT10700.1"/>
    </source>
</evidence>
<dbReference type="AlphaFoldDB" id="A0A6C0D358"/>
<organism evidence="1">
    <name type="scientific">viral metagenome</name>
    <dbReference type="NCBI Taxonomy" id="1070528"/>
    <lineage>
        <taxon>unclassified sequences</taxon>
        <taxon>metagenomes</taxon>
        <taxon>organismal metagenomes</taxon>
    </lineage>
</organism>
<protein>
    <submittedName>
        <fullName evidence="1">Uncharacterized protein</fullName>
    </submittedName>
</protein>
<accession>A0A6C0D358</accession>
<proteinExistence type="predicted"/>
<reference evidence="1" key="1">
    <citation type="journal article" date="2020" name="Nature">
        <title>Giant virus diversity and host interactions through global metagenomics.</title>
        <authorList>
            <person name="Schulz F."/>
            <person name="Roux S."/>
            <person name="Paez-Espino D."/>
            <person name="Jungbluth S."/>
            <person name="Walsh D.A."/>
            <person name="Denef V.J."/>
            <person name="McMahon K.D."/>
            <person name="Konstantinidis K.T."/>
            <person name="Eloe-Fadrosh E.A."/>
            <person name="Kyrpides N.C."/>
            <person name="Woyke T."/>
        </authorList>
    </citation>
    <scope>NUCLEOTIDE SEQUENCE</scope>
    <source>
        <strain evidence="1">GVMAG-M-3300023174-107</strain>
    </source>
</reference>
<sequence>MNKPQYHSSYFDSNHIELNEISHTSDTFDNDNSRMFDAAKAPQESNSKIIFEYRNYLTSEKMNKKTNLLLYVIEKGDNPYIYYLMNKINDMIILPTIYLKNIKQVHDYMNSKFEKSKYDYKGCIEHNDENYLLYEMKLYDSGMIPIYNKDSWWKVLPFELIYSKKVLNFKVDSMTTNFFINHPNLLYLFNETYKYEVPIVVYIGTGESLLNNYILLDENYKNGKHGKGFYFTSLEEAYFHSLYDDLEPTDTLFKLLNNKYINDLTPIIDRKIKIKNKKFYLNDIFIGDVPSNCKYSKTSNFTLHNYSEDYIFLKSSHSLKNCKNKRNEYIKRKENGCILKFVLFLKKNKVVIHTKSKQYDSYCSGKMKDNWFPTYMTKTSMFECISYHSVDKENTIDLEFMEKKNKNVTIHIL</sequence>
<dbReference type="EMBL" id="MN739524">
    <property type="protein sequence ID" value="QHT10700.1"/>
    <property type="molecule type" value="Genomic_DNA"/>
</dbReference>